<proteinExistence type="inferred from homology"/>
<comment type="catalytic activity">
    <reaction evidence="1">
        <text>5-oxo-L-proline + ATP + 2 H2O = L-glutamate + ADP + phosphate + H(+)</text>
        <dbReference type="Rhea" id="RHEA:10348"/>
        <dbReference type="ChEBI" id="CHEBI:15377"/>
        <dbReference type="ChEBI" id="CHEBI:15378"/>
        <dbReference type="ChEBI" id="CHEBI:29985"/>
        <dbReference type="ChEBI" id="CHEBI:30616"/>
        <dbReference type="ChEBI" id="CHEBI:43474"/>
        <dbReference type="ChEBI" id="CHEBI:58402"/>
        <dbReference type="ChEBI" id="CHEBI:456216"/>
        <dbReference type="EC" id="3.5.2.9"/>
    </reaction>
</comment>
<dbReference type="Pfam" id="PF03746">
    <property type="entry name" value="LamB_YcsF"/>
    <property type="match status" value="1"/>
</dbReference>
<dbReference type="NCBIfam" id="NF003816">
    <property type="entry name" value="PRK05406.1-5"/>
    <property type="match status" value="1"/>
</dbReference>
<keyword evidence="1" id="KW-0067">ATP-binding</keyword>
<dbReference type="Gene3D" id="3.20.20.370">
    <property type="entry name" value="Glycoside hydrolase/deacetylase"/>
    <property type="match status" value="1"/>
</dbReference>
<evidence type="ECO:0000313" key="3">
    <source>
        <dbReference type="Proteomes" id="UP000235034"/>
    </source>
</evidence>
<dbReference type="CDD" id="cd10787">
    <property type="entry name" value="LamB_YcsF_like"/>
    <property type="match status" value="1"/>
</dbReference>
<dbReference type="InterPro" id="IPR011330">
    <property type="entry name" value="Glyco_hydro/deAcase_b/a-brl"/>
</dbReference>
<organism evidence="2 3">
    <name type="scientific">Bifidobacterium parmae</name>
    <dbReference type="NCBI Taxonomy" id="361854"/>
    <lineage>
        <taxon>Bacteria</taxon>
        <taxon>Bacillati</taxon>
        <taxon>Actinomycetota</taxon>
        <taxon>Actinomycetes</taxon>
        <taxon>Bifidobacteriales</taxon>
        <taxon>Bifidobacteriaceae</taxon>
        <taxon>Bifidobacterium</taxon>
    </lineage>
</organism>
<dbReference type="SUPFAM" id="SSF88713">
    <property type="entry name" value="Glycoside hydrolase/deacetylase"/>
    <property type="match status" value="1"/>
</dbReference>
<dbReference type="GO" id="GO:0017168">
    <property type="term" value="F:5-oxoprolinase (ATP-hydrolyzing) activity"/>
    <property type="evidence" value="ECO:0007669"/>
    <property type="project" value="UniProtKB-UniRule"/>
</dbReference>
<dbReference type="HAMAP" id="MF_00691">
    <property type="entry name" value="PxpA"/>
    <property type="match status" value="1"/>
</dbReference>
<keyword evidence="1" id="KW-0378">Hydrolase</keyword>
<dbReference type="OrthoDB" id="9773478at2"/>
<comment type="similarity">
    <text evidence="1">Belongs to the LamB/PxpA family.</text>
</comment>
<keyword evidence="3" id="KW-1185">Reference proteome</keyword>
<dbReference type="InterPro" id="IPR005501">
    <property type="entry name" value="LamB/YcsF/PxpA-like"/>
</dbReference>
<evidence type="ECO:0000256" key="1">
    <source>
        <dbReference type="HAMAP-Rule" id="MF_00691"/>
    </source>
</evidence>
<dbReference type="EMBL" id="NMWT01000013">
    <property type="protein sequence ID" value="PLS28763.1"/>
    <property type="molecule type" value="Genomic_DNA"/>
</dbReference>
<dbReference type="GO" id="GO:0005975">
    <property type="term" value="P:carbohydrate metabolic process"/>
    <property type="evidence" value="ECO:0007669"/>
    <property type="project" value="InterPro"/>
</dbReference>
<gene>
    <name evidence="1" type="primary">pxpA</name>
    <name evidence="2" type="ORF">Uis4E_1127</name>
</gene>
<sequence length="253" mass="26409">MTTIDLNSDMGESFGRWKLGDDESLLTVVSSANIACGFHAGDPSVMRRTLANAAANGVAVGAHVAYRDLAGFGRRYIDVAAAELTADVMYQLAALEGMARAAGTRVRYVKPHGALYNRIVTDEVQAKAVVEAIRAVDPALALLTLPGSVVGRVAEAAGLRVFREAFADRAYTPDGTLVSRRLPGAVIADPDAVAARVSRMVTDGTVEAIDGTIVPIHADSVCVHGDSPAAVALAKAVRERLTADGVTIRPFAA</sequence>
<protein>
    <recommendedName>
        <fullName evidence="1">5-oxoprolinase subunit A</fullName>
        <shortName evidence="1">5-OPase subunit A</shortName>
        <ecNumber evidence="1">3.5.2.9</ecNumber>
    </recommendedName>
    <alternativeName>
        <fullName evidence="1">5-oxoprolinase (ATP-hydrolyzing) subunit A</fullName>
    </alternativeName>
</protein>
<dbReference type="GO" id="GO:0005524">
    <property type="term" value="F:ATP binding"/>
    <property type="evidence" value="ECO:0007669"/>
    <property type="project" value="UniProtKB-UniRule"/>
</dbReference>
<dbReference type="NCBIfam" id="NF003814">
    <property type="entry name" value="PRK05406.1-3"/>
    <property type="match status" value="1"/>
</dbReference>
<keyword evidence="1" id="KW-0547">Nucleotide-binding</keyword>
<accession>A0A2N5J3K9</accession>
<comment type="caution">
    <text evidence="2">The sequence shown here is derived from an EMBL/GenBank/DDBJ whole genome shotgun (WGS) entry which is preliminary data.</text>
</comment>
<evidence type="ECO:0000313" key="2">
    <source>
        <dbReference type="EMBL" id="PLS28763.1"/>
    </source>
</evidence>
<dbReference type="Proteomes" id="UP000235034">
    <property type="component" value="Unassembled WGS sequence"/>
</dbReference>
<dbReference type="PANTHER" id="PTHR30292">
    <property type="entry name" value="UNCHARACTERIZED PROTEIN YBGL-RELATED"/>
    <property type="match status" value="1"/>
</dbReference>
<reference evidence="2 3" key="1">
    <citation type="submission" date="2017-07" db="EMBL/GenBank/DDBJ databases">
        <title>Bifidobacterium novel species.</title>
        <authorList>
            <person name="Lugli G.A."/>
            <person name="Milani C."/>
            <person name="Duranti S."/>
            <person name="Mangifesta M."/>
        </authorList>
    </citation>
    <scope>NUCLEOTIDE SEQUENCE [LARGE SCALE GENOMIC DNA]</scope>
    <source>
        <strain evidence="2 3">77</strain>
    </source>
</reference>
<dbReference type="PANTHER" id="PTHR30292:SF0">
    <property type="entry name" value="5-OXOPROLINASE SUBUNIT A"/>
    <property type="match status" value="1"/>
</dbReference>
<comment type="function">
    <text evidence="1">Catalyzes the cleavage of 5-oxoproline to form L-glutamate coupled to the hydrolysis of ATP to ADP and inorganic phosphate.</text>
</comment>
<dbReference type="AlphaFoldDB" id="A0A2N5J3K9"/>
<name>A0A2N5J3K9_9BIFI</name>
<dbReference type="EC" id="3.5.2.9" evidence="1"/>
<comment type="subunit">
    <text evidence="1">Forms a complex composed of PxpA, PxpB and PxpC.</text>
</comment>
<dbReference type="RefSeq" id="WP_101622267.1">
    <property type="nucleotide sequence ID" value="NZ_NMWT01000013.1"/>
</dbReference>